<evidence type="ECO:0000256" key="3">
    <source>
        <dbReference type="ARBA" id="ARBA00022679"/>
    </source>
</evidence>
<dbReference type="PANTHER" id="PTHR34388">
    <property type="entry name" value="DNA POLYMERASE III SUBUNIT DELTA"/>
    <property type="match status" value="1"/>
</dbReference>
<dbReference type="InterPro" id="IPR027417">
    <property type="entry name" value="P-loop_NTPase"/>
</dbReference>
<evidence type="ECO:0000256" key="4">
    <source>
        <dbReference type="ARBA" id="ARBA00022695"/>
    </source>
</evidence>
<evidence type="ECO:0000313" key="11">
    <source>
        <dbReference type="EMBL" id="PIY94900.1"/>
    </source>
</evidence>
<evidence type="ECO:0000259" key="10">
    <source>
        <dbReference type="Pfam" id="PF21694"/>
    </source>
</evidence>
<dbReference type="Pfam" id="PF06144">
    <property type="entry name" value="DNA_pol3_delta"/>
    <property type="match status" value="1"/>
</dbReference>
<dbReference type="PANTHER" id="PTHR34388:SF1">
    <property type="entry name" value="DNA POLYMERASE III SUBUNIT DELTA"/>
    <property type="match status" value="1"/>
</dbReference>
<evidence type="ECO:0000256" key="7">
    <source>
        <dbReference type="ARBA" id="ARBA00034754"/>
    </source>
</evidence>
<comment type="caution">
    <text evidence="11">The sequence shown here is derived from an EMBL/GenBank/DDBJ whole genome shotgun (WGS) entry which is preliminary data.</text>
</comment>
<evidence type="ECO:0000256" key="2">
    <source>
        <dbReference type="ARBA" id="ARBA00017703"/>
    </source>
</evidence>
<sequence>MIFFFYGEDTYRSHQKVKQIRDKFREEVDTSGFNTLILEGSDLNLEKFNTAVTQAGFLSDKRLIIIKNLFHNKALASIKDDIIAYLNKQKDNAEENFLLFWQDNKPDKRSGLYKKLVSYKYVQEFEPLNNSKLSNWALTEFNRQGAKITKPALTLLIASTGNNLWQLSTEITKLAAYKHGQAIIEQDIELMTHGKLDENIFKLTDAIANQNRAQALKLINGQLAAGVNEQYLLTMILRQYRILLQLKSLINNHTTNNELAKQAGLHPFVVQKALPLLSKYSATQLKTIYHTLTELDLNLKISPINNETLLDLFIVKN</sequence>
<dbReference type="InterPro" id="IPR010372">
    <property type="entry name" value="DNA_pol3_delta_N"/>
</dbReference>
<dbReference type="Proteomes" id="UP000228689">
    <property type="component" value="Unassembled WGS sequence"/>
</dbReference>
<dbReference type="Gene3D" id="1.10.8.60">
    <property type="match status" value="1"/>
</dbReference>
<proteinExistence type="inferred from homology"/>
<evidence type="ECO:0000256" key="5">
    <source>
        <dbReference type="ARBA" id="ARBA00022705"/>
    </source>
</evidence>
<feature type="domain" description="DNA polymerase III delta subunit-like C-terminal" evidence="10">
    <location>
        <begin position="198"/>
        <end position="316"/>
    </location>
</feature>
<keyword evidence="4" id="KW-0548">Nucleotidyltransferase</keyword>
<dbReference type="SUPFAM" id="SSF52540">
    <property type="entry name" value="P-loop containing nucleoside triphosphate hydrolases"/>
    <property type="match status" value="1"/>
</dbReference>
<dbReference type="Gene3D" id="3.40.50.300">
    <property type="entry name" value="P-loop containing nucleotide triphosphate hydrolases"/>
    <property type="match status" value="1"/>
</dbReference>
<gene>
    <name evidence="11" type="primary">holA</name>
    <name evidence="11" type="ORF">COY67_01800</name>
</gene>
<feature type="domain" description="DNA polymerase III delta N-terminal" evidence="9">
    <location>
        <begin position="4"/>
        <end position="119"/>
    </location>
</feature>
<dbReference type="InterPro" id="IPR008921">
    <property type="entry name" value="DNA_pol3_clamp-load_cplx_C"/>
</dbReference>
<keyword evidence="5" id="KW-0235">DNA replication</keyword>
<evidence type="ECO:0000259" key="9">
    <source>
        <dbReference type="Pfam" id="PF06144"/>
    </source>
</evidence>
<name>A0A2M7RDR6_9BACT</name>
<dbReference type="GO" id="GO:0003677">
    <property type="term" value="F:DNA binding"/>
    <property type="evidence" value="ECO:0007669"/>
    <property type="project" value="InterPro"/>
</dbReference>
<dbReference type="NCBIfam" id="TIGR01128">
    <property type="entry name" value="holA"/>
    <property type="match status" value="1"/>
</dbReference>
<dbReference type="GO" id="GO:0006261">
    <property type="term" value="P:DNA-templated DNA replication"/>
    <property type="evidence" value="ECO:0007669"/>
    <property type="project" value="TreeGrafter"/>
</dbReference>
<dbReference type="AlphaFoldDB" id="A0A2M7RDR6"/>
<dbReference type="InterPro" id="IPR005790">
    <property type="entry name" value="DNA_polIII_delta"/>
</dbReference>
<dbReference type="GO" id="GO:0009360">
    <property type="term" value="C:DNA polymerase III complex"/>
    <property type="evidence" value="ECO:0007669"/>
    <property type="project" value="InterPro"/>
</dbReference>
<evidence type="ECO:0000256" key="8">
    <source>
        <dbReference type="ARBA" id="ARBA00049244"/>
    </source>
</evidence>
<comment type="similarity">
    <text evidence="7">Belongs to the DNA polymerase HolA subunit family.</text>
</comment>
<evidence type="ECO:0000256" key="6">
    <source>
        <dbReference type="ARBA" id="ARBA00022932"/>
    </source>
</evidence>
<evidence type="ECO:0000256" key="1">
    <source>
        <dbReference type="ARBA" id="ARBA00012417"/>
    </source>
</evidence>
<dbReference type="EC" id="2.7.7.7" evidence="1"/>
<comment type="catalytic activity">
    <reaction evidence="8">
        <text>DNA(n) + a 2'-deoxyribonucleoside 5'-triphosphate = DNA(n+1) + diphosphate</text>
        <dbReference type="Rhea" id="RHEA:22508"/>
        <dbReference type="Rhea" id="RHEA-COMP:17339"/>
        <dbReference type="Rhea" id="RHEA-COMP:17340"/>
        <dbReference type="ChEBI" id="CHEBI:33019"/>
        <dbReference type="ChEBI" id="CHEBI:61560"/>
        <dbReference type="ChEBI" id="CHEBI:173112"/>
        <dbReference type="EC" id="2.7.7.7"/>
    </reaction>
</comment>
<dbReference type="EMBL" id="PFMC01000053">
    <property type="protein sequence ID" value="PIY94900.1"/>
    <property type="molecule type" value="Genomic_DNA"/>
</dbReference>
<evidence type="ECO:0000313" key="12">
    <source>
        <dbReference type="Proteomes" id="UP000228689"/>
    </source>
</evidence>
<protein>
    <recommendedName>
        <fullName evidence="2">DNA polymerase III subunit delta</fullName>
        <ecNumber evidence="1">2.7.7.7</ecNumber>
    </recommendedName>
</protein>
<accession>A0A2M7RDR6</accession>
<reference evidence="12" key="1">
    <citation type="submission" date="2017-09" db="EMBL/GenBank/DDBJ databases">
        <title>Depth-based differentiation of microbial function through sediment-hosted aquifers and enrichment of novel symbionts in the deep terrestrial subsurface.</title>
        <authorList>
            <person name="Probst A.J."/>
            <person name="Ladd B."/>
            <person name="Jarett J.K."/>
            <person name="Geller-Mcgrath D.E."/>
            <person name="Sieber C.M.K."/>
            <person name="Emerson J.B."/>
            <person name="Anantharaman K."/>
            <person name="Thomas B.C."/>
            <person name="Malmstrom R."/>
            <person name="Stieglmeier M."/>
            <person name="Klingl A."/>
            <person name="Woyke T."/>
            <person name="Ryan C.M."/>
            <person name="Banfield J.F."/>
        </authorList>
    </citation>
    <scope>NUCLEOTIDE SEQUENCE [LARGE SCALE GENOMIC DNA]</scope>
</reference>
<keyword evidence="6" id="KW-0239">DNA-directed DNA polymerase</keyword>
<keyword evidence="3" id="KW-0808">Transferase</keyword>
<dbReference type="Gene3D" id="1.20.272.10">
    <property type="match status" value="1"/>
</dbReference>
<dbReference type="InterPro" id="IPR048466">
    <property type="entry name" value="DNA_pol3_delta-like_C"/>
</dbReference>
<dbReference type="GO" id="GO:0003887">
    <property type="term" value="F:DNA-directed DNA polymerase activity"/>
    <property type="evidence" value="ECO:0007669"/>
    <property type="project" value="UniProtKB-KW"/>
</dbReference>
<dbReference type="Pfam" id="PF21694">
    <property type="entry name" value="DNA_pol3_delta_C"/>
    <property type="match status" value="1"/>
</dbReference>
<organism evidence="11 12">
    <name type="scientific">Candidatus Komeilibacteria bacterium CG_4_10_14_0_8_um_filter_37_78</name>
    <dbReference type="NCBI Taxonomy" id="1974471"/>
    <lineage>
        <taxon>Bacteria</taxon>
        <taxon>Candidatus Komeiliibacteriota</taxon>
    </lineage>
</organism>
<dbReference type="SUPFAM" id="SSF48019">
    <property type="entry name" value="post-AAA+ oligomerization domain-like"/>
    <property type="match status" value="1"/>
</dbReference>